<comment type="caution">
    <text evidence="7">The sequence shown here is derived from an EMBL/GenBank/DDBJ whole genome shotgun (WGS) entry which is preliminary data.</text>
</comment>
<keyword evidence="5" id="KW-0812">Transmembrane</keyword>
<dbReference type="EMBL" id="JBEUOH010000024">
    <property type="protein sequence ID" value="KAL0860952.1"/>
    <property type="molecule type" value="Genomic_DNA"/>
</dbReference>
<evidence type="ECO:0000256" key="4">
    <source>
        <dbReference type="ARBA" id="ARBA00022801"/>
    </source>
</evidence>
<keyword evidence="4" id="KW-0378">Hydrolase</keyword>
<evidence type="ECO:0000313" key="8">
    <source>
        <dbReference type="Proteomes" id="UP001549920"/>
    </source>
</evidence>
<gene>
    <name evidence="7" type="ORF">ABMA27_009483</name>
</gene>
<dbReference type="Pfam" id="PF00728">
    <property type="entry name" value="Glyco_hydro_20"/>
    <property type="match status" value="1"/>
</dbReference>
<dbReference type="InterPro" id="IPR038901">
    <property type="entry name" value="HEXDC-like"/>
</dbReference>
<dbReference type="PANTHER" id="PTHR21040:SF8">
    <property type="entry name" value="BCDNA.GH04120"/>
    <property type="match status" value="1"/>
</dbReference>
<sequence>MRFCCKVRTWRKKFFTIAILIIGLYLFLSYNLLPIWFGNTITEDLEIQKHIGELPPRVRVSLNYVVMHIDLKRTPLNLAYLETLLPFLKEHGVNSLLMEYEDMFPYEGKLLNLSAENCYKKPDLKRFLSTAIGSGFEIIPLVQTFGHLEYALKLSEFQHLREMPLYPDSICPSKEDSMAFLKHLLEQVMDFHNAISPLKHIHIGCNELYHVNKCEHCKKRGLEETHIFLHHVKNLSDVIKSQYPDTTVLIWDDMLRGIKPKEWDHIDKFTKVEPVYWESGAYPLVSHSNLFMYHMKFPHIWIASAFKGADGRTATFPDLGIRYQNVFNWMNFIINYNSGGGEQKIKFRGIIITGCSRYSHMDPPCELLPISIPSLVLNLLVVRRFKSGVDEILQEDDDPRDSNEVFLYKYLKKEVVKSMQCNLDIDSVDSSGCVFDGMELSGVFKSLTTLFHDLKSMFNDKELSLESVEFYSQFDLINKNTVAYNIEKLNNYLKQIGDLEYKAVLEMSQYYKRDFVNEYINYKTFHIKKKLQRLINIYKTYNHVSVWRRTPINFTSL</sequence>
<evidence type="ECO:0000259" key="6">
    <source>
        <dbReference type="Pfam" id="PF00728"/>
    </source>
</evidence>
<keyword evidence="5" id="KW-0472">Membrane</keyword>
<dbReference type="SUPFAM" id="SSF51445">
    <property type="entry name" value="(Trans)glycosidases"/>
    <property type="match status" value="1"/>
</dbReference>
<dbReference type="PANTHER" id="PTHR21040">
    <property type="entry name" value="BCDNA.GH04120"/>
    <property type="match status" value="1"/>
</dbReference>
<dbReference type="Proteomes" id="UP001549920">
    <property type="component" value="Unassembled WGS sequence"/>
</dbReference>
<keyword evidence="8" id="KW-1185">Reference proteome</keyword>
<feature type="transmembrane region" description="Helical" evidence="5">
    <location>
        <begin position="14"/>
        <end position="37"/>
    </location>
</feature>
<evidence type="ECO:0000256" key="5">
    <source>
        <dbReference type="SAM" id="Phobius"/>
    </source>
</evidence>
<proteinExistence type="inferred from homology"/>
<evidence type="ECO:0000256" key="2">
    <source>
        <dbReference type="ARBA" id="ARBA00006285"/>
    </source>
</evidence>
<evidence type="ECO:0000313" key="7">
    <source>
        <dbReference type="EMBL" id="KAL0860952.1"/>
    </source>
</evidence>
<comment type="catalytic activity">
    <reaction evidence="1">
        <text>Hydrolysis of terminal non-reducing N-acetyl-D-hexosamine residues in N-acetyl-beta-D-hexosaminides.</text>
        <dbReference type="EC" id="3.2.1.52"/>
    </reaction>
</comment>
<evidence type="ECO:0000256" key="3">
    <source>
        <dbReference type="ARBA" id="ARBA00012663"/>
    </source>
</evidence>
<name>A0ABR3H830_LOXSC</name>
<dbReference type="CDD" id="cd06565">
    <property type="entry name" value="GH20_GcnA-like"/>
    <property type="match status" value="1"/>
</dbReference>
<feature type="domain" description="Glycoside hydrolase family 20 catalytic" evidence="6">
    <location>
        <begin position="114"/>
        <end position="259"/>
    </location>
</feature>
<dbReference type="Gene3D" id="3.20.20.80">
    <property type="entry name" value="Glycosidases"/>
    <property type="match status" value="1"/>
</dbReference>
<dbReference type="InterPro" id="IPR017853">
    <property type="entry name" value="GH"/>
</dbReference>
<protein>
    <recommendedName>
        <fullName evidence="3">beta-N-acetylhexosaminidase</fullName>
        <ecNumber evidence="3">3.2.1.52</ecNumber>
    </recommendedName>
</protein>
<accession>A0ABR3H830</accession>
<reference evidence="7 8" key="1">
    <citation type="submission" date="2024-06" db="EMBL/GenBank/DDBJ databases">
        <title>A chromosome-level genome assembly of beet webworm, Loxostege sticticalis.</title>
        <authorList>
            <person name="Zhang Y."/>
        </authorList>
    </citation>
    <scope>NUCLEOTIDE SEQUENCE [LARGE SCALE GENOMIC DNA]</scope>
    <source>
        <strain evidence="7">AQ026</strain>
        <tissue evidence="7">Whole body</tissue>
    </source>
</reference>
<organism evidence="7 8">
    <name type="scientific">Loxostege sticticalis</name>
    <name type="common">Beet webworm moth</name>
    <dbReference type="NCBI Taxonomy" id="481309"/>
    <lineage>
        <taxon>Eukaryota</taxon>
        <taxon>Metazoa</taxon>
        <taxon>Ecdysozoa</taxon>
        <taxon>Arthropoda</taxon>
        <taxon>Hexapoda</taxon>
        <taxon>Insecta</taxon>
        <taxon>Pterygota</taxon>
        <taxon>Neoptera</taxon>
        <taxon>Endopterygota</taxon>
        <taxon>Lepidoptera</taxon>
        <taxon>Glossata</taxon>
        <taxon>Ditrysia</taxon>
        <taxon>Pyraloidea</taxon>
        <taxon>Crambidae</taxon>
        <taxon>Pyraustinae</taxon>
        <taxon>Loxostege</taxon>
    </lineage>
</organism>
<comment type="similarity">
    <text evidence="2">Belongs to the glycosyl hydrolase 20 family.</text>
</comment>
<evidence type="ECO:0000256" key="1">
    <source>
        <dbReference type="ARBA" id="ARBA00001231"/>
    </source>
</evidence>
<dbReference type="InterPro" id="IPR015883">
    <property type="entry name" value="Glyco_hydro_20_cat"/>
</dbReference>
<keyword evidence="5" id="KW-1133">Transmembrane helix</keyword>
<dbReference type="EC" id="3.2.1.52" evidence="3"/>